<organism evidence="9 11">
    <name type="scientific">Halobacterium salinarum (strain ATCC 33171 / DSM 3754 / JCM 8978 / NBRC 102687 / NCIMB 764 / 91-R6)</name>
    <dbReference type="NCBI Taxonomy" id="2597657"/>
    <lineage>
        <taxon>Archaea</taxon>
        <taxon>Methanobacteriati</taxon>
        <taxon>Methanobacteriota</taxon>
        <taxon>Stenosarchaea group</taxon>
        <taxon>Halobacteria</taxon>
        <taxon>Halobacteriales</taxon>
        <taxon>Halobacteriaceae</taxon>
        <taxon>Halobacterium</taxon>
    </lineage>
</organism>
<feature type="transmembrane region" description="Helical" evidence="8">
    <location>
        <begin position="272"/>
        <end position="296"/>
    </location>
</feature>
<feature type="transmembrane region" description="Helical" evidence="8">
    <location>
        <begin position="327"/>
        <end position="345"/>
    </location>
</feature>
<feature type="transmembrane region" description="Helical" evidence="8">
    <location>
        <begin position="197"/>
        <end position="219"/>
    </location>
</feature>
<feature type="transmembrane region" description="Helical" evidence="8">
    <location>
        <begin position="454"/>
        <end position="475"/>
    </location>
</feature>
<evidence type="ECO:0000313" key="12">
    <source>
        <dbReference type="Proteomes" id="UP000323075"/>
    </source>
</evidence>
<comment type="subcellular location">
    <subcellularLocation>
        <location evidence="1">Cell membrane</location>
        <topology evidence="1">Multi-pass membrane protein</topology>
    </subcellularLocation>
</comment>
<dbReference type="Pfam" id="PF02028">
    <property type="entry name" value="BCCT"/>
    <property type="match status" value="1"/>
</dbReference>
<feature type="transmembrane region" description="Helical" evidence="8">
    <location>
        <begin position="239"/>
        <end position="260"/>
    </location>
</feature>
<keyword evidence="3" id="KW-1003">Cell membrane</keyword>
<reference evidence="9" key="3">
    <citation type="journal article" name="MicrobiologyOpen">
        <title>Whole-genome comparison between the type strain of Halobacterium salinarum (DSM 3754(T)) and the laboratory strains R1 and NRC-1.</title>
        <authorList>
            <person name="Pfeiffer F."/>
            <person name="Losensky G."/>
            <person name="Marchfelder A."/>
            <person name="Habermann B."/>
            <person name="Dyall-Smith M."/>
        </authorList>
    </citation>
    <scope>NUCLEOTIDE SEQUENCE</scope>
    <source>
        <strain evidence="9">91-R6</strain>
    </source>
</reference>
<feature type="transmembrane region" description="Helical" evidence="8">
    <location>
        <begin position="98"/>
        <end position="119"/>
    </location>
</feature>
<evidence type="ECO:0000313" key="9">
    <source>
        <dbReference type="EMBL" id="QCC44923.1"/>
    </source>
</evidence>
<dbReference type="Proteomes" id="UP000323075">
    <property type="component" value="Unassembled WGS sequence"/>
</dbReference>
<evidence type="ECO:0000256" key="2">
    <source>
        <dbReference type="ARBA" id="ARBA00022448"/>
    </source>
</evidence>
<dbReference type="GO" id="GO:0022857">
    <property type="term" value="F:transmembrane transporter activity"/>
    <property type="evidence" value="ECO:0007669"/>
    <property type="project" value="InterPro"/>
</dbReference>
<proteinExistence type="predicted"/>
<protein>
    <submittedName>
        <fullName evidence="10">Choline-glycine betaine transporter</fullName>
    </submittedName>
    <submittedName>
        <fullName evidence="9">Compatible solute transport protein (Probable substrate choline/glycine betaine)</fullName>
    </submittedName>
</protein>
<feature type="transmembrane region" description="Helical" evidence="8">
    <location>
        <begin position="20"/>
        <end position="37"/>
    </location>
</feature>
<evidence type="ECO:0000256" key="6">
    <source>
        <dbReference type="ARBA" id="ARBA00023136"/>
    </source>
</evidence>
<feature type="transmembrane region" description="Helical" evidence="8">
    <location>
        <begin position="357"/>
        <end position="381"/>
    </location>
</feature>
<keyword evidence="2" id="KW-0813">Transport</keyword>
<evidence type="ECO:0000313" key="11">
    <source>
        <dbReference type="Proteomes" id="UP000296216"/>
    </source>
</evidence>
<feature type="transmembrane region" description="Helical" evidence="8">
    <location>
        <begin position="481"/>
        <end position="501"/>
    </location>
</feature>
<evidence type="ECO:0000256" key="5">
    <source>
        <dbReference type="ARBA" id="ARBA00022989"/>
    </source>
</evidence>
<dbReference type="EMBL" id="VRYN01000011">
    <property type="protein sequence ID" value="TYO74732.1"/>
    <property type="molecule type" value="Genomic_DNA"/>
</dbReference>
<keyword evidence="4 8" id="KW-0812">Transmembrane</keyword>
<feature type="transmembrane region" description="Helical" evidence="8">
    <location>
        <begin position="57"/>
        <end position="78"/>
    </location>
</feature>
<evidence type="ECO:0000256" key="3">
    <source>
        <dbReference type="ARBA" id="ARBA00022475"/>
    </source>
</evidence>
<dbReference type="RefSeq" id="WP_010902773.1">
    <property type="nucleotide sequence ID" value="NZ_VRYN01000011.1"/>
</dbReference>
<dbReference type="AlphaFoldDB" id="A0A4D6GT99"/>
<feature type="region of interest" description="Disordered" evidence="7">
    <location>
        <begin position="513"/>
        <end position="544"/>
    </location>
</feature>
<feature type="transmembrane region" description="Helical" evidence="8">
    <location>
        <begin position="158"/>
        <end position="176"/>
    </location>
</feature>
<accession>A0A4D6GT99</accession>
<evidence type="ECO:0000256" key="4">
    <source>
        <dbReference type="ARBA" id="ARBA00022692"/>
    </source>
</evidence>
<evidence type="ECO:0000256" key="8">
    <source>
        <dbReference type="SAM" id="Phobius"/>
    </source>
</evidence>
<dbReference type="Proteomes" id="UP000296216">
    <property type="component" value="Chromosome"/>
</dbReference>
<sequence length="544" mass="58169">MSRRVWYLLGLEDATWPERALFAVTMAAMLALAVAGFRRPTQLSTVLNGAFDWVLRYFGWWFILLGFVLLVLVLGVTWSRYGRLRIGGPDAEPEFDTFSWLSMVFTVGFGASILIWGVGEPVSIVQQPPPEPWPVGGASAKSLALAFMFVHEVFPGLAMWYLPVALAFGIIVYTRGIGEYKVSTMLAGIMPAGDHPVVLWAVDVAAIIATIGGIATTLGFSSQTMAAILGGVFGLQSAWLTYGIFAAIGAVFLVDVWLGLRSGIRNAARATMLLIGVAMAVLVVVGPTLFTFQLGLDATGVWLNNVVRLMLYTDPTAAGHWAANWTGFWWAWWAAWSIFVGSFVARVSKGRTVREMFIVLVVAPGVLSWVQHTLIGGWVLAPDYVGPVGNALSANGIPAAIARALSITPYGSVLALLFVLVIAGYIITSLDSAVFMIAAITLGDEDPNPRNRACWGLLLAAFGVMSLELSSFEAIEALSPVLALPFTLFLLVIVYASYVAAREYARDRDDVAVSPGGLLSSRSSASDTDPEAGSGTDAAPTGDD</sequence>
<evidence type="ECO:0000256" key="7">
    <source>
        <dbReference type="SAM" id="MobiDB-lite"/>
    </source>
</evidence>
<dbReference type="PANTHER" id="PTHR30047">
    <property type="entry name" value="HIGH-AFFINITY CHOLINE TRANSPORT PROTEIN-RELATED"/>
    <property type="match status" value="1"/>
</dbReference>
<dbReference type="InterPro" id="IPR000060">
    <property type="entry name" value="BCCT_transptr"/>
</dbReference>
<dbReference type="PANTHER" id="PTHR30047:SF7">
    <property type="entry name" value="HIGH-AFFINITY CHOLINE TRANSPORT PROTEIN"/>
    <property type="match status" value="1"/>
</dbReference>
<name>A0A4D6GT99_HALS9</name>
<reference evidence="10 12" key="2">
    <citation type="submission" date="2019-07" db="EMBL/GenBank/DDBJ databases">
        <title>Genomic Encyclopedia of Archaeal and Bacterial Type Strains, Phase II (KMG-II): from individual species to whole genera.</title>
        <authorList>
            <person name="Goeker M."/>
        </authorList>
    </citation>
    <scope>NUCLEOTIDE SEQUENCE [LARGE SCALE GENOMIC DNA]</scope>
    <source>
        <strain evidence="10 12">DSM 3754</strain>
    </source>
</reference>
<reference evidence="9 11" key="1">
    <citation type="journal article" date="2019" name="Microbiol. Resour. Announc.">
        <title>The Genome Sequence of the Halobacterium salinarum Type Strain Is Closely Related to That of Laboratory Strains NRC-1 and R1.</title>
        <authorList>
            <person name="Pfeiffer F."/>
            <person name="Marchfelder A."/>
            <person name="Habermann B."/>
            <person name="Dyall-Smith M.L."/>
        </authorList>
    </citation>
    <scope>NUCLEOTIDE SEQUENCE [LARGE SCALE GENOMIC DNA]</scope>
    <source>
        <strain evidence="9">91-R6</strain>
        <strain evidence="11">ATCC 33171 / DSM 3754 / JCM 8978 / NBRC 102687 / NCIMB 764 / 91-R6</strain>
    </source>
</reference>
<evidence type="ECO:0000313" key="10">
    <source>
        <dbReference type="EMBL" id="TYO74732.1"/>
    </source>
</evidence>
<dbReference type="GO" id="GO:0005886">
    <property type="term" value="C:plasma membrane"/>
    <property type="evidence" value="ECO:0007669"/>
    <property type="project" value="UniProtKB-SubCell"/>
</dbReference>
<keyword evidence="6 8" id="KW-0472">Membrane</keyword>
<dbReference type="EMBL" id="CP038631">
    <property type="protein sequence ID" value="QCC44923.1"/>
    <property type="molecule type" value="Genomic_DNA"/>
</dbReference>
<feature type="transmembrane region" description="Helical" evidence="8">
    <location>
        <begin position="413"/>
        <end position="442"/>
    </location>
</feature>
<gene>
    <name evidence="9" type="primary">opuD</name>
    <name evidence="10" type="ORF">APQ99_02258</name>
    <name evidence="9" type="ORF">HBSAL_06330</name>
</gene>
<dbReference type="GeneID" id="68693869"/>
<keyword evidence="5 8" id="KW-1133">Transmembrane helix</keyword>
<evidence type="ECO:0000256" key="1">
    <source>
        <dbReference type="ARBA" id="ARBA00004651"/>
    </source>
</evidence>